<reference evidence="2" key="1">
    <citation type="submission" date="2021-04" db="EMBL/GenBank/DDBJ databases">
        <title>The complete genome sequence of Caulobacter sp. S6.</title>
        <authorList>
            <person name="Tang Y."/>
            <person name="Ouyang W."/>
            <person name="Liu Q."/>
            <person name="Huang B."/>
            <person name="Guo Z."/>
            <person name="Lei P."/>
        </authorList>
    </citation>
    <scope>NUCLEOTIDE SEQUENCE</scope>
    <source>
        <strain evidence="2">S6</strain>
    </source>
</reference>
<gene>
    <name evidence="2" type="ORF">KCG34_12760</name>
</gene>
<feature type="signal peptide" evidence="1">
    <location>
        <begin position="1"/>
        <end position="23"/>
    </location>
</feature>
<dbReference type="KEGG" id="caul:KCG34_12760"/>
<dbReference type="RefSeq" id="WP_211936031.1">
    <property type="nucleotide sequence ID" value="NZ_CP073078.1"/>
</dbReference>
<keyword evidence="3" id="KW-1185">Reference proteome</keyword>
<dbReference type="Gene3D" id="2.40.420.20">
    <property type="match status" value="1"/>
</dbReference>
<evidence type="ECO:0000313" key="3">
    <source>
        <dbReference type="Proteomes" id="UP000676409"/>
    </source>
</evidence>
<accession>A0A975IT07</accession>
<name>A0A975IT07_9CAUL</name>
<organism evidence="2 3">
    <name type="scientific">Phenylobacterium montanum</name>
    <dbReference type="NCBI Taxonomy" id="2823693"/>
    <lineage>
        <taxon>Bacteria</taxon>
        <taxon>Pseudomonadati</taxon>
        <taxon>Pseudomonadota</taxon>
        <taxon>Alphaproteobacteria</taxon>
        <taxon>Caulobacterales</taxon>
        <taxon>Caulobacteraceae</taxon>
        <taxon>Phenylobacterium</taxon>
    </lineage>
</organism>
<dbReference type="Proteomes" id="UP000676409">
    <property type="component" value="Chromosome"/>
</dbReference>
<evidence type="ECO:0000256" key="1">
    <source>
        <dbReference type="SAM" id="SignalP"/>
    </source>
</evidence>
<dbReference type="AlphaFoldDB" id="A0A975IT07"/>
<proteinExistence type="predicted"/>
<keyword evidence="1" id="KW-0732">Signal</keyword>
<sequence>MTPILRRWGAAALALLAAGPALADSAPTVALSPDQQRRLGVAAKPLAAAHHVKKTDAFAKVLDPEPLVQLASDLATAEAAARASSAEAKRARALQVGGAAMAAKDAEAAIAQAESDALHVDMLRRRLDLEWGPGVARMSPAKRRRLIDGLTAGKIALVHVDTHNNEGQAGARKVEISVGPDNVPGTVLGPTRAAEPRLQSSGLLVEVDGPSAILLSVGLTQSAEIDSPDSVTGVDLPRGAIVRMDGGDWAYVRTSDSAFERRRVDQPEGDDDGLFVASGFKPGDQVVVQGAAALLAAETGRGRSRP</sequence>
<protein>
    <submittedName>
        <fullName evidence="2">Uncharacterized protein</fullName>
    </submittedName>
</protein>
<feature type="chain" id="PRO_5037225496" evidence="1">
    <location>
        <begin position="24"/>
        <end position="306"/>
    </location>
</feature>
<evidence type="ECO:0000313" key="2">
    <source>
        <dbReference type="EMBL" id="QUD85979.1"/>
    </source>
</evidence>
<dbReference type="EMBL" id="CP073078">
    <property type="protein sequence ID" value="QUD85979.1"/>
    <property type="molecule type" value="Genomic_DNA"/>
</dbReference>